<dbReference type="InterPro" id="IPR050278">
    <property type="entry name" value="Serine_Prot_S9B/DPPIV"/>
</dbReference>
<keyword evidence="6" id="KW-1185">Reference proteome</keyword>
<dbReference type="PANTHER" id="PTHR11731">
    <property type="entry name" value="PROTEASE FAMILY S9B,C DIPEPTIDYL-PEPTIDASE IV-RELATED"/>
    <property type="match status" value="1"/>
</dbReference>
<dbReference type="InterPro" id="IPR029058">
    <property type="entry name" value="AB_hydrolase_fold"/>
</dbReference>
<dbReference type="EMBL" id="VOLR01000011">
    <property type="protein sequence ID" value="TWX59673.1"/>
    <property type="molecule type" value="Genomic_DNA"/>
</dbReference>
<accession>A0A5C6QLC9</accession>
<proteinExistence type="predicted"/>
<evidence type="ECO:0000313" key="6">
    <source>
        <dbReference type="Proteomes" id="UP000321525"/>
    </source>
</evidence>
<dbReference type="Proteomes" id="UP000321917">
    <property type="component" value="Unassembled WGS sequence"/>
</dbReference>
<dbReference type="Gene3D" id="3.40.50.1820">
    <property type="entry name" value="alpha/beta hydrolase"/>
    <property type="match status" value="1"/>
</dbReference>
<dbReference type="InterPro" id="IPR001375">
    <property type="entry name" value="Peptidase_S9_cat"/>
</dbReference>
<evidence type="ECO:0000259" key="3">
    <source>
        <dbReference type="Pfam" id="PF00930"/>
    </source>
</evidence>
<feature type="chain" id="PRO_5023025220" evidence="1">
    <location>
        <begin position="25"/>
        <end position="775"/>
    </location>
</feature>
<dbReference type="Pfam" id="PF00326">
    <property type="entry name" value="Peptidase_S9"/>
    <property type="match status" value="1"/>
</dbReference>
<name>A0A5C6QLC9_9GAMM</name>
<dbReference type="RefSeq" id="WP_146796912.1">
    <property type="nucleotide sequence ID" value="NZ_VOLP01000002.1"/>
</dbReference>
<dbReference type="GO" id="GO:0008239">
    <property type="term" value="F:dipeptidyl-peptidase activity"/>
    <property type="evidence" value="ECO:0007669"/>
    <property type="project" value="TreeGrafter"/>
</dbReference>
<dbReference type="OrthoDB" id="9812921at2"/>
<feature type="domain" description="Peptidase S9 prolyl oligopeptidase catalytic" evidence="2">
    <location>
        <begin position="576"/>
        <end position="774"/>
    </location>
</feature>
<dbReference type="Gene3D" id="2.140.10.30">
    <property type="entry name" value="Dipeptidylpeptidase IV, N-terminal domain"/>
    <property type="match status" value="1"/>
</dbReference>
<sequence>MPKIKIIRWLCSTALTTAIAVSLAACQNISTENTTNTNINLKKSAPLTVERIYKEAEFSSDYISRLRWLADGSGYTIVEKSAKSEIDKEGKEVSIGRDIVVYNPETLQRSVLISAQQLTPKGTEKPLDIDNYTWSDDRKKLLIYTNSKKVWRSNSRGDYWLLDIKTNKLIQLGGKNPSASSLMFAKFSPDASKVAYVVADNIYVENLSNHKVSQLTFDAGNGKINGLFDWVYEEEFTIKDGFRWSPDGEKIAYWQLDTSGSKDFIMINNTDELYPTITKFPYPKVGETNALPKVGVVNLTTTKTTWANLPNNSRNMYIPRMNWSGNSQQILVQHVNRKQDTNILYLANANTGDVTTVMTEQEETFLDFFDDARWLNQGNSFLWTSERSGWRHVFNITRDGKTALNLTEGNFDVISIQTIDEENGWLYYIASPDNVAQRYLYRSKLDGSLSNQRVTPKEFAGTNSYQMSADGQWAIHSHSTFSQPTQKRLVKIDGHKTQHMMMDNKVLIDKLAQLPKIDHEFFQVKAQDGVVLDGYIIRPADFDPKKKYPIIFYVYGESWGQTVTDSWRGSATMWDQMLTEQGYIIASIDNRGTRTPKGRAWRKSIYGAVGVLSSRDQSDALTAMANRWDYIDTDHVAIWGHSGGGSMTLNMMFRYPEQYHVGISLAPVPDQRLYDSIYQERYSGLLEDFAEGYKQGSPITHAKNLQGKLLLIHGTGDDNVHYQGSERLINELVKHNRQFDFMSYPNRSHGLYEGSGTTLHIKTMMTNYFNTHLKL</sequence>
<dbReference type="EMBL" id="VOLQ01000007">
    <property type="protein sequence ID" value="TWX69400.1"/>
    <property type="molecule type" value="Genomic_DNA"/>
</dbReference>
<dbReference type="AlphaFoldDB" id="A0A5C6QLC9"/>
<dbReference type="Proteomes" id="UP000321525">
    <property type="component" value="Unassembled WGS sequence"/>
</dbReference>
<keyword evidence="1" id="KW-0732">Signal</keyword>
<dbReference type="SUPFAM" id="SSF82171">
    <property type="entry name" value="DPP6 N-terminal domain-like"/>
    <property type="match status" value="1"/>
</dbReference>
<dbReference type="Pfam" id="PF00930">
    <property type="entry name" value="DPPIV_N"/>
    <property type="match status" value="1"/>
</dbReference>
<dbReference type="GO" id="GO:0006508">
    <property type="term" value="P:proteolysis"/>
    <property type="evidence" value="ECO:0007669"/>
    <property type="project" value="InterPro"/>
</dbReference>
<dbReference type="GO" id="GO:0008236">
    <property type="term" value="F:serine-type peptidase activity"/>
    <property type="evidence" value="ECO:0007669"/>
    <property type="project" value="InterPro"/>
</dbReference>
<dbReference type="PANTHER" id="PTHR11731:SF193">
    <property type="entry name" value="DIPEPTIDYL PEPTIDASE 9"/>
    <property type="match status" value="1"/>
</dbReference>
<dbReference type="SUPFAM" id="SSF53474">
    <property type="entry name" value="alpha/beta-Hydrolases"/>
    <property type="match status" value="1"/>
</dbReference>
<evidence type="ECO:0000313" key="4">
    <source>
        <dbReference type="EMBL" id="TWX59673.1"/>
    </source>
</evidence>
<feature type="domain" description="Dipeptidylpeptidase IV N-terminal" evidence="3">
    <location>
        <begin position="135"/>
        <end position="484"/>
    </location>
</feature>
<dbReference type="PROSITE" id="PS51257">
    <property type="entry name" value="PROKAR_LIPOPROTEIN"/>
    <property type="match status" value="1"/>
</dbReference>
<evidence type="ECO:0000256" key="1">
    <source>
        <dbReference type="SAM" id="SignalP"/>
    </source>
</evidence>
<protein>
    <submittedName>
        <fullName evidence="5">S9 family peptidase</fullName>
    </submittedName>
</protein>
<gene>
    <name evidence="4" type="ORF">ESZ26_09565</name>
    <name evidence="5" type="ORF">ESZ27_05565</name>
</gene>
<evidence type="ECO:0000313" key="5">
    <source>
        <dbReference type="EMBL" id="TWX69400.1"/>
    </source>
</evidence>
<organism evidence="5 7">
    <name type="scientific">Colwellia hornerae</name>
    <dbReference type="NCBI Taxonomy" id="89402"/>
    <lineage>
        <taxon>Bacteria</taxon>
        <taxon>Pseudomonadati</taxon>
        <taxon>Pseudomonadota</taxon>
        <taxon>Gammaproteobacteria</taxon>
        <taxon>Alteromonadales</taxon>
        <taxon>Colwelliaceae</taxon>
        <taxon>Colwellia</taxon>
    </lineage>
</organism>
<reference evidence="5 7" key="1">
    <citation type="submission" date="2019-07" db="EMBL/GenBank/DDBJ databases">
        <title>Genomes of sea-ice associated Colwellia species.</title>
        <authorList>
            <person name="Bowman J.P."/>
        </authorList>
    </citation>
    <scope>NUCLEOTIDE SEQUENCE [LARGE SCALE GENOMIC DNA]</scope>
    <source>
        <strain evidence="4 6">ACAM 607</strain>
        <strain evidence="5 7">IC036</strain>
    </source>
</reference>
<evidence type="ECO:0000259" key="2">
    <source>
        <dbReference type="Pfam" id="PF00326"/>
    </source>
</evidence>
<evidence type="ECO:0000313" key="7">
    <source>
        <dbReference type="Proteomes" id="UP000321917"/>
    </source>
</evidence>
<comment type="caution">
    <text evidence="5">The sequence shown here is derived from an EMBL/GenBank/DDBJ whole genome shotgun (WGS) entry which is preliminary data.</text>
</comment>
<feature type="signal peptide" evidence="1">
    <location>
        <begin position="1"/>
        <end position="24"/>
    </location>
</feature>
<dbReference type="InterPro" id="IPR002469">
    <property type="entry name" value="Peptidase_S9B_N"/>
</dbReference>